<dbReference type="Pfam" id="PF24101">
    <property type="entry name" value="WHD_GTF3C1"/>
    <property type="match status" value="1"/>
</dbReference>
<dbReference type="InterPro" id="IPR007309">
    <property type="entry name" value="TFIIIC_Bblock-bd"/>
</dbReference>
<dbReference type="Pfam" id="PF24538">
    <property type="entry name" value="DUF7599"/>
    <property type="match status" value="1"/>
</dbReference>
<feature type="region of interest" description="Disordered" evidence="6">
    <location>
        <begin position="962"/>
        <end position="1012"/>
    </location>
</feature>
<feature type="region of interest" description="Disordered" evidence="6">
    <location>
        <begin position="442"/>
        <end position="462"/>
    </location>
</feature>
<feature type="compositionally biased region" description="Polar residues" evidence="6">
    <location>
        <begin position="449"/>
        <end position="462"/>
    </location>
</feature>
<evidence type="ECO:0000313" key="16">
    <source>
        <dbReference type="Proteomes" id="UP000824120"/>
    </source>
</evidence>
<feature type="domain" description="GTF3C1 extended winged-helix" evidence="10">
    <location>
        <begin position="536"/>
        <end position="641"/>
    </location>
</feature>
<dbReference type="Pfam" id="PF24658">
    <property type="entry name" value="DUF7647"/>
    <property type="match status" value="1"/>
</dbReference>
<evidence type="ECO:0000259" key="12">
    <source>
        <dbReference type="Pfam" id="PF24655"/>
    </source>
</evidence>
<evidence type="ECO:0008006" key="17">
    <source>
        <dbReference type="Google" id="ProtNLM"/>
    </source>
</evidence>
<dbReference type="Pfam" id="PF20222">
    <property type="entry name" value="DUF6581"/>
    <property type="match status" value="1"/>
</dbReference>
<keyword evidence="4" id="KW-0804">Transcription</keyword>
<dbReference type="GO" id="GO:0000127">
    <property type="term" value="C:transcription factor TFIIIC complex"/>
    <property type="evidence" value="ECO:0007669"/>
    <property type="project" value="InterPro"/>
</dbReference>
<keyword evidence="2" id="KW-0597">Phosphoprotein</keyword>
<evidence type="ECO:0000313" key="15">
    <source>
        <dbReference type="EMBL" id="KAG5584033.1"/>
    </source>
</evidence>
<dbReference type="InterPro" id="IPR035625">
    <property type="entry name" value="Tfc3-like_eWH"/>
</dbReference>
<dbReference type="GO" id="GO:0006384">
    <property type="term" value="P:transcription initiation at RNA polymerase III promoter"/>
    <property type="evidence" value="ECO:0007669"/>
    <property type="project" value="InterPro"/>
</dbReference>
<evidence type="ECO:0000256" key="1">
    <source>
        <dbReference type="ARBA" id="ARBA00004123"/>
    </source>
</evidence>
<feature type="domain" description="DUF7645" evidence="12">
    <location>
        <begin position="904"/>
        <end position="964"/>
    </location>
</feature>
<feature type="compositionally biased region" description="Basic residues" evidence="6">
    <location>
        <begin position="985"/>
        <end position="997"/>
    </location>
</feature>
<dbReference type="PANTHER" id="PTHR15180:SF1">
    <property type="entry name" value="GENERAL TRANSCRIPTION FACTOR 3C POLYPEPTIDE 1"/>
    <property type="match status" value="1"/>
</dbReference>
<sequence length="1904" mass="214681">MDTLVYSALEEICSNGDSGLHLSKLWPKLQPSISTQGLQLCPNVKKVLWFNLIDIPGLKFESNGVVYSSTDSCIRAFEQSERLDLKIIAPEHMCDAFIGVYDIEASDAKLSDRERRVLRYLATVRGKGVAQNELGKDFKIKGNDMFYIVRKLEKRGLIVRQPTILRIRDMGPVSTNMLYLSRYAKNLGSQQRLEITKGVNSLEDSEITDGEDENSVGVAEESLDVDLCVKDFLPELEAVCDKLENAEGKVLAMADIKPELGYQGTRGHRRWRYILKKLKEAHLVKEDEVIMDGKEVKCLHLLKGFSPKHFETMMKKGKGGHISDLLLELPIEHQIYDMVDAEGDRGLPFNQVCKRLGLSNKQHYNRLFDIVHRFGIHMEPELMNKAKVYRLWTPGNHNPGASPITLNKPVVDPSEISGCPPLGTHREFQENSTLARQDVDASVPEGNGVANSQNVSTGTSPEVSDGLVLDEKNGSVPICLSSSLDSTIKVSSTTSDAELQIVSAAASYVAPEDALALAVPTPPRRRSYPRYPCLTLEATSAKREQWILKFLQEEKFLVKSELYRRLQDLEKEKTTETDRKTLDRCLNKLLQGGYCKLIVVYVPVLTNCNHSRKIQVVLHPSVSSVSAEQIHERFRSFETYIRTQASSQLKKGEPFPQLNDLTRTHQSTKLNQAERAEAMRTNGFVLAKMVRTKIFHIYLWEYVNSLPGCEDVLSSFKDGHDLKNPHSTTKLIDLNAAIKAMPLELFLQVVGSTQKFEDTIEKCKNGFCLSDLPLLEYKHLMDIRATGRLSSLIDILRRLKLIRLVCGGHPENTANLPHTTLTHVLELKPYIEEPVCLVGSSHSIHCPDLRPQIRHDFVLSSKKAVEEYWNTLEYCYSASDRKAALHAFPGCTVNEVFLFRSWASIRVMTADQRAELLKRVINDGPQRKLSFKECEEIAKDLNLTLEQVLRVYHDKRQRRLTSFDRASDAGKDEIQPHQGTPTLTPKKRKRPVTRKSSKPAEAGTEFGQPQPLSQIVNEEQSSFPSTSCAQTCSLEGYHLRDDMVAAEESELPEDDGVGRAFLDKIALSRAKPTRKGKFWWTDDVDRQLVIEYARHRASLGAKFNRVDWGKLHNLPAPPDACRRRMASLRTNRQFRKSIMRLCNVLSQRYVDYLEKSKDKKLNHEGHQATQCCCLKNTSNFLSQDPWDNFDDANIKLALEDALRHKKISKSETLKDVQPFFDNSSNVNTDERDGSCGPQSVLPVSCGQYVDNFSENTEDSGTPISSNRIPQKYVNLTIGGIPISKRLYESAAVANAAELFKLIFLCSSKSPLVPTLLAETLRRYSEHDLFAAFNYLREKKVLIGGHSNCPFVLSQTFLNCIEFSPFPSDTGKRAARFASWLCEREKELIAEGVDLPTDLQCGDVYHLLALLSSGELSIAPCLPDEGVGEVEDSRTSKRKNDDSEFSDSDRYKKLKTSMASDSELCSRRAKGFPGIRLCLRHATLSRIKIMDLLKDSDNYTCAQSVKDHQATDIGSVSFDSDDQVNELQDSRVPYTAVSPTESQWQAMTTYAERVCSFGSCLEQNSLVYPEMFRSLYSAIQMAGDQGLCMKDIARILKMQDKKVSEAVIEVLEAFGRVLKVNAYDSIRVVDSLYRSKYFLIPVAAIHEDATSSPCEDSEAKTYEESATHNGENHKDVELQNSDKVHKVTILNLPKAVAEPSSKKQTINEAKGCRPTEASSSTRNHPEELYDLRSTGLHLCKPILPWLNGDGTTNERVYKGLVRRVLGIVMQNPGIKEGDIICHMHVLNPQSCRSLLNMMVLDNVIFSRKIPQANPSGAPAILSTLIGSHFKKSKLVSREHFFANPSKSFDPYKLFHFYLRTRKMEKGIKKLVDKLMLLYLIINLTNLNLLYINTLREITSYQKEIL</sequence>
<feature type="domain" description="DUF7646" evidence="13">
    <location>
        <begin position="317"/>
        <end position="399"/>
    </location>
</feature>
<dbReference type="InterPro" id="IPR056020">
    <property type="entry name" value="DUF7599"/>
</dbReference>
<accession>A0A9J5X6W7</accession>
<feature type="compositionally biased region" description="Basic and acidic residues" evidence="6">
    <location>
        <begin position="962"/>
        <end position="975"/>
    </location>
</feature>
<dbReference type="OrthoDB" id="68020at2759"/>
<dbReference type="InterPro" id="IPR036390">
    <property type="entry name" value="WH_DNA-bd_sf"/>
</dbReference>
<proteinExistence type="predicted"/>
<dbReference type="SUPFAM" id="SSF46785">
    <property type="entry name" value="Winged helix' DNA-binding domain"/>
    <property type="match status" value="1"/>
</dbReference>
<dbReference type="InterPro" id="IPR046488">
    <property type="entry name" value="Sfc3/Tfc3_C"/>
</dbReference>
<dbReference type="InterPro" id="IPR044210">
    <property type="entry name" value="Tfc3-like"/>
</dbReference>
<keyword evidence="3" id="KW-0238">DNA-binding</keyword>
<dbReference type="Proteomes" id="UP000824120">
    <property type="component" value="Chromosome 9"/>
</dbReference>
<protein>
    <recommendedName>
        <fullName evidence="17">B-block binding subunit of TFIIIC domain-containing protein</fullName>
    </recommendedName>
</protein>
<evidence type="ECO:0000259" key="9">
    <source>
        <dbReference type="Pfam" id="PF23704"/>
    </source>
</evidence>
<dbReference type="Pfam" id="PF04182">
    <property type="entry name" value="B-block_TFIIIC"/>
    <property type="match status" value="1"/>
</dbReference>
<name>A0A9J5X6W7_SOLCO</name>
<dbReference type="GO" id="GO:0005634">
    <property type="term" value="C:nucleus"/>
    <property type="evidence" value="ECO:0007669"/>
    <property type="project" value="UniProtKB-SubCell"/>
</dbReference>
<feature type="compositionally biased region" description="Basic and acidic residues" evidence="6">
    <location>
        <begin position="1656"/>
        <end position="1672"/>
    </location>
</feature>
<dbReference type="PANTHER" id="PTHR15180">
    <property type="entry name" value="GENERAL TRANSCRIPTION FACTOR 3C POLYPEPTIDE 1"/>
    <property type="match status" value="1"/>
</dbReference>
<evidence type="ECO:0000259" key="11">
    <source>
        <dbReference type="Pfam" id="PF24538"/>
    </source>
</evidence>
<evidence type="ECO:0000256" key="6">
    <source>
        <dbReference type="SAM" id="MobiDB-lite"/>
    </source>
</evidence>
<evidence type="ECO:0000259" key="8">
    <source>
        <dbReference type="Pfam" id="PF20222"/>
    </source>
</evidence>
<evidence type="ECO:0000256" key="5">
    <source>
        <dbReference type="ARBA" id="ARBA00023242"/>
    </source>
</evidence>
<feature type="region of interest" description="Disordered" evidence="6">
    <location>
        <begin position="1699"/>
        <end position="1722"/>
    </location>
</feature>
<comment type="subcellular location">
    <subcellularLocation>
        <location evidence="1">Nucleus</location>
    </subcellularLocation>
</comment>
<feature type="compositionally biased region" description="Basic and acidic residues" evidence="6">
    <location>
        <begin position="1430"/>
        <end position="1449"/>
    </location>
</feature>
<reference evidence="15 16" key="1">
    <citation type="submission" date="2020-09" db="EMBL/GenBank/DDBJ databases">
        <title>De no assembly of potato wild relative species, Solanum commersonii.</title>
        <authorList>
            <person name="Cho K."/>
        </authorList>
    </citation>
    <scope>NUCLEOTIDE SEQUENCE [LARGE SCALE GENOMIC DNA]</scope>
    <source>
        <strain evidence="15">LZ3.2</strain>
        <tissue evidence="15">Leaf</tissue>
    </source>
</reference>
<comment type="caution">
    <text evidence="15">The sequence shown here is derived from an EMBL/GenBank/DDBJ whole genome shotgun (WGS) entry which is preliminary data.</text>
</comment>
<feature type="domain" description="General transcription factor 3C polypeptide 1 winged-helix" evidence="9">
    <location>
        <begin position="1"/>
        <end position="101"/>
    </location>
</feature>
<gene>
    <name evidence="15" type="ORF">H5410_044467</name>
</gene>
<dbReference type="InterPro" id="IPR056063">
    <property type="entry name" value="DUF7646"/>
</dbReference>
<feature type="domain" description="DUF7647" evidence="14">
    <location>
        <begin position="724"/>
        <end position="903"/>
    </location>
</feature>
<dbReference type="InterPro" id="IPR056062">
    <property type="entry name" value="DUF7645"/>
</dbReference>
<dbReference type="EMBL" id="JACXVP010000009">
    <property type="protein sequence ID" value="KAG5584033.1"/>
    <property type="molecule type" value="Genomic_DNA"/>
</dbReference>
<dbReference type="InterPro" id="IPR036388">
    <property type="entry name" value="WH-like_DNA-bd_sf"/>
</dbReference>
<organism evidence="15 16">
    <name type="scientific">Solanum commersonii</name>
    <name type="common">Commerson's wild potato</name>
    <name type="synonym">Commerson's nightshade</name>
    <dbReference type="NCBI Taxonomy" id="4109"/>
    <lineage>
        <taxon>Eukaryota</taxon>
        <taxon>Viridiplantae</taxon>
        <taxon>Streptophyta</taxon>
        <taxon>Embryophyta</taxon>
        <taxon>Tracheophyta</taxon>
        <taxon>Spermatophyta</taxon>
        <taxon>Magnoliopsida</taxon>
        <taxon>eudicotyledons</taxon>
        <taxon>Gunneridae</taxon>
        <taxon>Pentapetalae</taxon>
        <taxon>asterids</taxon>
        <taxon>lamiids</taxon>
        <taxon>Solanales</taxon>
        <taxon>Solanaceae</taxon>
        <taxon>Solanoideae</taxon>
        <taxon>Solaneae</taxon>
        <taxon>Solanum</taxon>
    </lineage>
</organism>
<dbReference type="Pfam" id="PF24657">
    <property type="entry name" value="DUF7646"/>
    <property type="match status" value="1"/>
</dbReference>
<evidence type="ECO:0000256" key="2">
    <source>
        <dbReference type="ARBA" id="ARBA00022553"/>
    </source>
</evidence>
<evidence type="ECO:0000259" key="13">
    <source>
        <dbReference type="Pfam" id="PF24657"/>
    </source>
</evidence>
<dbReference type="GO" id="GO:0042791">
    <property type="term" value="P:5S class rRNA transcription by RNA polymerase III"/>
    <property type="evidence" value="ECO:0007669"/>
    <property type="project" value="TreeGrafter"/>
</dbReference>
<keyword evidence="16" id="KW-1185">Reference proteome</keyword>
<dbReference type="GO" id="GO:0003677">
    <property type="term" value="F:DNA binding"/>
    <property type="evidence" value="ECO:0007669"/>
    <property type="project" value="UniProtKB-KW"/>
</dbReference>
<feature type="domain" description="DUF7599" evidence="11">
    <location>
        <begin position="230"/>
        <end position="312"/>
    </location>
</feature>
<dbReference type="InterPro" id="IPR056467">
    <property type="entry name" value="eWH_GTF3C1"/>
</dbReference>
<feature type="domain" description="B-block binding subunit of TFIIIC" evidence="7">
    <location>
        <begin position="114"/>
        <end position="186"/>
    </location>
</feature>
<dbReference type="Pfam" id="PF23704">
    <property type="entry name" value="WHD_GTF3C1_N"/>
    <property type="match status" value="1"/>
</dbReference>
<dbReference type="Gene3D" id="1.10.10.10">
    <property type="entry name" value="Winged helix-like DNA-binding domain superfamily/Winged helix DNA-binding domain"/>
    <property type="match status" value="1"/>
</dbReference>
<keyword evidence="5" id="KW-0539">Nucleus</keyword>
<feature type="region of interest" description="Disordered" evidence="6">
    <location>
        <begin position="1652"/>
        <end position="1672"/>
    </location>
</feature>
<feature type="region of interest" description="Disordered" evidence="6">
    <location>
        <begin position="1428"/>
        <end position="1449"/>
    </location>
</feature>
<evidence type="ECO:0000256" key="4">
    <source>
        <dbReference type="ARBA" id="ARBA00023163"/>
    </source>
</evidence>
<dbReference type="InterPro" id="IPR056064">
    <property type="entry name" value="DUF7647"/>
</dbReference>
<dbReference type="CDD" id="cd16169">
    <property type="entry name" value="Tau138_eWH"/>
    <property type="match status" value="1"/>
</dbReference>
<dbReference type="InterPro" id="IPR056428">
    <property type="entry name" value="WH_GTF3C1"/>
</dbReference>
<evidence type="ECO:0000259" key="14">
    <source>
        <dbReference type="Pfam" id="PF24658"/>
    </source>
</evidence>
<evidence type="ECO:0000259" key="10">
    <source>
        <dbReference type="Pfam" id="PF24101"/>
    </source>
</evidence>
<feature type="domain" description="Transcription factor tau subunit sfc3/Tfc3 C-terminal" evidence="8">
    <location>
        <begin position="1283"/>
        <end position="1441"/>
    </location>
</feature>
<dbReference type="Pfam" id="PF24655">
    <property type="entry name" value="DUF7645"/>
    <property type="match status" value="1"/>
</dbReference>
<evidence type="ECO:0000259" key="7">
    <source>
        <dbReference type="Pfam" id="PF04182"/>
    </source>
</evidence>
<evidence type="ECO:0000256" key="3">
    <source>
        <dbReference type="ARBA" id="ARBA00023125"/>
    </source>
</evidence>